<comment type="subcellular location">
    <subcellularLocation>
        <location evidence="1">Cell membrane</location>
    </subcellularLocation>
</comment>
<evidence type="ECO:0000256" key="9">
    <source>
        <dbReference type="SAM" id="SignalP"/>
    </source>
</evidence>
<evidence type="ECO:0000256" key="4">
    <source>
        <dbReference type="ARBA" id="ARBA00022859"/>
    </source>
</evidence>
<dbReference type="InterPro" id="IPR015370">
    <property type="entry name" value="TCR_alpha_C"/>
</dbReference>
<keyword evidence="2" id="KW-1003">Cell membrane</keyword>
<proteinExistence type="predicted"/>
<evidence type="ECO:0000256" key="2">
    <source>
        <dbReference type="ARBA" id="ARBA00022475"/>
    </source>
</evidence>
<keyword evidence="8" id="KW-0325">Glycoprotein</keyword>
<dbReference type="SMART" id="SM00409">
    <property type="entry name" value="IG"/>
    <property type="match status" value="1"/>
</dbReference>
<dbReference type="GO" id="GO:0005886">
    <property type="term" value="C:plasma membrane"/>
    <property type="evidence" value="ECO:0007669"/>
    <property type="project" value="UniProtKB-SubCell"/>
</dbReference>
<dbReference type="InterPro" id="IPR052051">
    <property type="entry name" value="TCR_complex_component"/>
</dbReference>
<organism>
    <name type="scientific">Macaca fascicularis</name>
    <name type="common">Crab-eating macaque</name>
    <name type="synonym">Cynomolgus monkey</name>
    <dbReference type="NCBI Taxonomy" id="9541"/>
    <lineage>
        <taxon>Eukaryota</taxon>
        <taxon>Metazoa</taxon>
        <taxon>Chordata</taxon>
        <taxon>Craniata</taxon>
        <taxon>Vertebrata</taxon>
        <taxon>Euteleostomi</taxon>
        <taxon>Mammalia</taxon>
        <taxon>Eutheria</taxon>
        <taxon>Euarchontoglires</taxon>
        <taxon>Primates</taxon>
        <taxon>Haplorrhini</taxon>
        <taxon>Catarrhini</taxon>
        <taxon>Cercopithecidae</taxon>
        <taxon>Cercopithecinae</taxon>
        <taxon>Macaca</taxon>
    </lineage>
</organism>
<dbReference type="Gene3D" id="2.60.40.10">
    <property type="entry name" value="Immunoglobulins"/>
    <property type="match status" value="2"/>
</dbReference>
<dbReference type="SMART" id="SM00406">
    <property type="entry name" value="IGv"/>
    <property type="match status" value="1"/>
</dbReference>
<dbReference type="Pfam" id="PF07686">
    <property type="entry name" value="V-set"/>
    <property type="match status" value="1"/>
</dbReference>
<dbReference type="InterPro" id="IPR003599">
    <property type="entry name" value="Ig_sub"/>
</dbReference>
<dbReference type="InterPro" id="IPR013106">
    <property type="entry name" value="Ig_V-set"/>
</dbReference>
<evidence type="ECO:0000256" key="8">
    <source>
        <dbReference type="ARBA" id="ARBA00023180"/>
    </source>
</evidence>
<dbReference type="PROSITE" id="PS50835">
    <property type="entry name" value="IG_LIKE"/>
    <property type="match status" value="1"/>
</dbReference>
<sequence length="281" mass="31134">MQRISSLIHLSLFWAGVMSAVELVPEHQTVIVSVGDPATLKCSMKGEAISNYYINWYRKTQGNTMTFIYREKGIYGPGFKDNFQGDIDTEENQAVLKILAPSERDEGSYYCASDIQGNHCGNSGNRALVFGKGTRLSVIPNIQNPDPAVYQLRGSKSNDTSVCLFTDFDSVMNVSQSKDSDVHITDKTVLDMRSMDFKSNGAVAWSNKSDFACTSAFKDSVIPADTFFPGTESVCDANLVEKSFETDMNLNFQNLSVIGFRILLLKVAGFNLLMTLRLWSS</sequence>
<dbReference type="GO" id="GO:0002250">
    <property type="term" value="P:adaptive immune response"/>
    <property type="evidence" value="ECO:0007669"/>
    <property type="project" value="UniProtKB-KW"/>
</dbReference>
<evidence type="ECO:0000256" key="6">
    <source>
        <dbReference type="ARBA" id="ARBA00023136"/>
    </source>
</evidence>
<dbReference type="FunFam" id="2.60.40.10:FF:002419">
    <property type="entry name" value="T cell receptor delta constant"/>
    <property type="match status" value="1"/>
</dbReference>
<reference evidence="11" key="1">
    <citation type="journal article" date="2011" name="Nat. Biotechnol.">
        <title>Genome sequencing and comparison of two nonhuman primate animal models, the cynomolgus and Chinese rhesus macaques.</title>
        <authorList>
            <person name="Yan G."/>
            <person name="Zhang G."/>
            <person name="Fang X."/>
            <person name="Zhang Y."/>
            <person name="Li C."/>
            <person name="Ling F."/>
            <person name="Cooper D.N."/>
            <person name="Li Q."/>
            <person name="Li Y."/>
            <person name="van Gool A.J."/>
            <person name="Du H."/>
            <person name="Chen J."/>
            <person name="Chen R."/>
            <person name="Zhang P."/>
            <person name="Huang Z."/>
            <person name="Thompson J.R."/>
            <person name="Meng Y."/>
            <person name="Bai Y."/>
            <person name="Wang J."/>
            <person name="Zhuo M."/>
            <person name="Wang T."/>
            <person name="Huang Y."/>
            <person name="Wei L."/>
            <person name="Li J."/>
            <person name="Wang Z."/>
            <person name="Hu H."/>
            <person name="Yang P."/>
            <person name="Le L."/>
            <person name="Stenson P.D."/>
            <person name="Li B."/>
            <person name="Liu X."/>
            <person name="Ball E.V."/>
            <person name="An N."/>
            <person name="Huang Q."/>
            <person name="Zhang Y."/>
            <person name="Fan W."/>
            <person name="Zhang X."/>
            <person name="Li Y."/>
            <person name="Wang W."/>
            <person name="Katze M.G."/>
            <person name="Su B."/>
            <person name="Nielsen R."/>
            <person name="Yang H."/>
            <person name="Wang J."/>
            <person name="Wang X."/>
            <person name="Wang J."/>
        </authorList>
    </citation>
    <scope>NUCLEOTIDE SEQUENCE [LARGE SCALE GENOMIC DNA]</scope>
    <source>
        <strain evidence="11">CE-4</strain>
    </source>
</reference>
<gene>
    <name evidence="11" type="ORF">EGM_16430</name>
</gene>
<dbReference type="AlphaFoldDB" id="G7P9T8"/>
<evidence type="ECO:0000256" key="5">
    <source>
        <dbReference type="ARBA" id="ARBA00023130"/>
    </source>
</evidence>
<dbReference type="GO" id="GO:0009617">
    <property type="term" value="P:response to bacterium"/>
    <property type="evidence" value="ECO:0007669"/>
    <property type="project" value="TreeGrafter"/>
</dbReference>
<dbReference type="PANTHER" id="PTHR19433">
    <property type="entry name" value="T-CELL RECEPTOR ALPHA CHAIN V REGION-RELATED"/>
    <property type="match status" value="1"/>
</dbReference>
<dbReference type="InterPro" id="IPR036179">
    <property type="entry name" value="Ig-like_dom_sf"/>
</dbReference>
<evidence type="ECO:0000256" key="7">
    <source>
        <dbReference type="ARBA" id="ARBA00023157"/>
    </source>
</evidence>
<name>G7P9T8_MACFA</name>
<feature type="domain" description="Ig-like" evidence="10">
    <location>
        <begin position="25"/>
        <end position="111"/>
    </location>
</feature>
<dbReference type="InterPro" id="IPR007110">
    <property type="entry name" value="Ig-like_dom"/>
</dbReference>
<dbReference type="CDD" id="cd07688">
    <property type="entry name" value="IgC_TCR_alpha"/>
    <property type="match status" value="1"/>
</dbReference>
<dbReference type="Pfam" id="PF09291">
    <property type="entry name" value="DUF1968"/>
    <property type="match status" value="1"/>
</dbReference>
<keyword evidence="4" id="KW-0391">Immunity</keyword>
<keyword evidence="6" id="KW-0472">Membrane</keyword>
<dbReference type="SUPFAM" id="SSF48726">
    <property type="entry name" value="Immunoglobulin"/>
    <property type="match status" value="2"/>
</dbReference>
<keyword evidence="5" id="KW-1064">Adaptive immunity</keyword>
<feature type="signal peptide" evidence="9">
    <location>
        <begin position="1"/>
        <end position="19"/>
    </location>
</feature>
<keyword evidence="7" id="KW-1015">Disulfide bond</keyword>
<dbReference type="Proteomes" id="UP000009130">
    <property type="component" value="Chromosome 7"/>
</dbReference>
<dbReference type="EMBL" id="CM001282">
    <property type="protein sequence ID" value="EHH63463.1"/>
    <property type="molecule type" value="Genomic_DNA"/>
</dbReference>
<evidence type="ECO:0000256" key="3">
    <source>
        <dbReference type="ARBA" id="ARBA00022729"/>
    </source>
</evidence>
<protein>
    <recommendedName>
        <fullName evidence="10">Ig-like domain-containing protein</fullName>
    </recommendedName>
</protein>
<evidence type="ECO:0000313" key="11">
    <source>
        <dbReference type="EMBL" id="EHH63463.1"/>
    </source>
</evidence>
<accession>G7P9T8</accession>
<feature type="chain" id="PRO_5003501952" description="Ig-like domain-containing protein" evidence="9">
    <location>
        <begin position="20"/>
        <end position="281"/>
    </location>
</feature>
<evidence type="ECO:0000259" key="10">
    <source>
        <dbReference type="PROSITE" id="PS50835"/>
    </source>
</evidence>
<keyword evidence="3 9" id="KW-0732">Signal</keyword>
<evidence type="ECO:0000256" key="1">
    <source>
        <dbReference type="ARBA" id="ARBA00004236"/>
    </source>
</evidence>
<dbReference type="InterPro" id="IPR013783">
    <property type="entry name" value="Ig-like_fold"/>
</dbReference>